<name>A0A2M8KVD3_9BACT</name>
<keyword evidence="2" id="KW-0547">Nucleotide-binding</keyword>
<dbReference type="Gene3D" id="3.30.450.90">
    <property type="match status" value="1"/>
</dbReference>
<dbReference type="FunFam" id="3.40.50.300:FF:000398">
    <property type="entry name" value="Type IV pilus assembly ATPase PilB"/>
    <property type="match status" value="1"/>
</dbReference>
<dbReference type="InterPro" id="IPR037257">
    <property type="entry name" value="T2SS_E_N_sf"/>
</dbReference>
<dbReference type="InterPro" id="IPR001482">
    <property type="entry name" value="T2SS/T4SS_dom"/>
</dbReference>
<gene>
    <name evidence="6" type="ORF">COU89_01180</name>
</gene>
<dbReference type="PANTHER" id="PTHR30258:SF3">
    <property type="entry name" value="SLL1921 PROTEIN"/>
    <property type="match status" value="1"/>
</dbReference>
<evidence type="ECO:0000313" key="7">
    <source>
        <dbReference type="Proteomes" id="UP000231569"/>
    </source>
</evidence>
<accession>A0A2M8KVD3</accession>
<dbReference type="Pfam" id="PF05157">
    <property type="entry name" value="MshEN"/>
    <property type="match status" value="1"/>
</dbReference>
<evidence type="ECO:0000256" key="1">
    <source>
        <dbReference type="ARBA" id="ARBA00006611"/>
    </source>
</evidence>
<dbReference type="GO" id="GO:0016887">
    <property type="term" value="F:ATP hydrolysis activity"/>
    <property type="evidence" value="ECO:0007669"/>
    <property type="project" value="TreeGrafter"/>
</dbReference>
<comment type="caution">
    <text evidence="6">The sequence shown here is derived from an EMBL/GenBank/DDBJ whole genome shotgun (WGS) entry which is preliminary data.</text>
</comment>
<dbReference type="SUPFAM" id="SSF52540">
    <property type="entry name" value="P-loop containing nucleoside triphosphate hydrolases"/>
    <property type="match status" value="1"/>
</dbReference>
<keyword evidence="3" id="KW-0067">ATP-binding</keyword>
<feature type="domain" description="AAA+ ATPase" evidence="5">
    <location>
        <begin position="320"/>
        <end position="462"/>
    </location>
</feature>
<evidence type="ECO:0000256" key="3">
    <source>
        <dbReference type="ARBA" id="ARBA00022840"/>
    </source>
</evidence>
<protein>
    <recommendedName>
        <fullName evidence="5">AAA+ ATPase domain-containing protein</fullName>
    </recommendedName>
</protein>
<dbReference type="Pfam" id="PF00437">
    <property type="entry name" value="T2SSE"/>
    <property type="match status" value="1"/>
</dbReference>
<dbReference type="Gene3D" id="3.30.300.160">
    <property type="entry name" value="Type II secretion system, protein E, N-terminal domain"/>
    <property type="match status" value="1"/>
</dbReference>
<proteinExistence type="inferred from homology"/>
<evidence type="ECO:0000259" key="5">
    <source>
        <dbReference type="SMART" id="SM00382"/>
    </source>
</evidence>
<dbReference type="CDD" id="cd01129">
    <property type="entry name" value="PulE-GspE-like"/>
    <property type="match status" value="1"/>
</dbReference>
<feature type="compositionally biased region" description="Basic and acidic residues" evidence="4">
    <location>
        <begin position="164"/>
        <end position="173"/>
    </location>
</feature>
<dbReference type="InterPro" id="IPR007831">
    <property type="entry name" value="T2SS_GspE_N"/>
</dbReference>
<dbReference type="Gene3D" id="3.40.50.300">
    <property type="entry name" value="P-loop containing nucleotide triphosphate hydrolases"/>
    <property type="match status" value="1"/>
</dbReference>
<dbReference type="SUPFAM" id="SSF160246">
    <property type="entry name" value="EspE N-terminal domain-like"/>
    <property type="match status" value="1"/>
</dbReference>
<sequence>MIFMSAYSISRFLEYFEKNNLLNAKTLNEIKIDALKNAIPVEEYLTKRSLTTPENIMQAKAYAMQVQLIKLDSIAASPQALSHISEGIARQYAIFPFEYDQKNSIIKIASSDPLNLETISFLEKKTGKTIVPFFADPREIEEAINIQYQQSISPTVTSALEEFGGQKKREEKTAPGMNDRMVKEPPISKIVNTMLEFAVKARASDIHVEPQETRTRIRYRIDGILNEKLVLPSSLHESLVSRIKILSQMRIDEKRVPQDGRFTFKIGNEEVDLRVSSLPTVHGEKIVMRLLKKTGGIPSLPDLGLQGVQMKHLELAITKPYGIILVTGPTGSGKTTTLYSVLSRLNQSSVNILTLEDPVEYEIPGINQVQINPQAGLTFANGLRSFLRQDPNIILVGEIRDQETTALAIQAALTGHLVFSTLHTNDASTAIPRLLDLGAEPFLIASVLNAALGQRIVRRVCPNCKESYAPDALLDKKIREMLGNFLPQEFKEKSLLLWRGKGCVECGNTGYFGRVGIFEIIVTSNAVNKLILQRANAEAIEKQAQEEGLITMKQDGFLKALRGETTIEEILRVAEDM</sequence>
<evidence type="ECO:0000256" key="4">
    <source>
        <dbReference type="SAM" id="MobiDB-lite"/>
    </source>
</evidence>
<comment type="similarity">
    <text evidence="1">Belongs to the GSP E family.</text>
</comment>
<dbReference type="InterPro" id="IPR003593">
    <property type="entry name" value="AAA+_ATPase"/>
</dbReference>
<dbReference type="GO" id="GO:0005524">
    <property type="term" value="F:ATP binding"/>
    <property type="evidence" value="ECO:0007669"/>
    <property type="project" value="UniProtKB-KW"/>
</dbReference>
<dbReference type="AlphaFoldDB" id="A0A2M8KVD3"/>
<dbReference type="InterPro" id="IPR027417">
    <property type="entry name" value="P-loop_NTPase"/>
</dbReference>
<reference evidence="7" key="1">
    <citation type="submission" date="2017-09" db="EMBL/GenBank/DDBJ databases">
        <title>Depth-based differentiation of microbial function through sediment-hosted aquifers and enrichment of novel symbionts in the deep terrestrial subsurface.</title>
        <authorList>
            <person name="Probst A.J."/>
            <person name="Ladd B."/>
            <person name="Jarett J.K."/>
            <person name="Geller-Mcgrath D.E."/>
            <person name="Sieber C.M.K."/>
            <person name="Emerson J.B."/>
            <person name="Anantharaman K."/>
            <person name="Thomas B.C."/>
            <person name="Malmstrom R."/>
            <person name="Stieglmeier M."/>
            <person name="Klingl A."/>
            <person name="Woyke T."/>
            <person name="Ryan C.M."/>
            <person name="Banfield J.F."/>
        </authorList>
    </citation>
    <scope>NUCLEOTIDE SEQUENCE [LARGE SCALE GENOMIC DNA]</scope>
</reference>
<dbReference type="PANTHER" id="PTHR30258">
    <property type="entry name" value="TYPE II SECRETION SYSTEM PROTEIN GSPE-RELATED"/>
    <property type="match status" value="1"/>
</dbReference>
<feature type="region of interest" description="Disordered" evidence="4">
    <location>
        <begin position="162"/>
        <end position="182"/>
    </location>
</feature>
<dbReference type="FunFam" id="3.30.450.90:FF:000001">
    <property type="entry name" value="Type II secretion system ATPase GspE"/>
    <property type="match status" value="1"/>
</dbReference>
<dbReference type="GO" id="GO:0005886">
    <property type="term" value="C:plasma membrane"/>
    <property type="evidence" value="ECO:0007669"/>
    <property type="project" value="TreeGrafter"/>
</dbReference>
<dbReference type="SMART" id="SM00382">
    <property type="entry name" value="AAA"/>
    <property type="match status" value="1"/>
</dbReference>
<evidence type="ECO:0000256" key="2">
    <source>
        <dbReference type="ARBA" id="ARBA00022741"/>
    </source>
</evidence>
<organism evidence="6 7">
    <name type="scientific">Candidatus Roizmanbacteria bacterium CG10_big_fil_rev_8_21_14_0_10_45_7</name>
    <dbReference type="NCBI Taxonomy" id="1974854"/>
    <lineage>
        <taxon>Bacteria</taxon>
        <taxon>Candidatus Roizmaniibacteriota</taxon>
    </lineage>
</organism>
<dbReference type="EMBL" id="PFEE01000025">
    <property type="protein sequence ID" value="PJE63843.1"/>
    <property type="molecule type" value="Genomic_DNA"/>
</dbReference>
<dbReference type="Proteomes" id="UP000231569">
    <property type="component" value="Unassembled WGS sequence"/>
</dbReference>
<evidence type="ECO:0000313" key="6">
    <source>
        <dbReference type="EMBL" id="PJE63843.1"/>
    </source>
</evidence>